<keyword evidence="4" id="KW-0378">Hydrolase</keyword>
<dbReference type="SUPFAM" id="SSF56300">
    <property type="entry name" value="Metallo-dependent phosphatases"/>
    <property type="match status" value="1"/>
</dbReference>
<dbReference type="Gene3D" id="3.60.21.10">
    <property type="match status" value="1"/>
</dbReference>
<feature type="region of interest" description="Disordered" evidence="3">
    <location>
        <begin position="529"/>
        <end position="558"/>
    </location>
</feature>
<feature type="region of interest" description="Disordered" evidence="3">
    <location>
        <begin position="91"/>
        <end position="111"/>
    </location>
</feature>
<dbReference type="EC" id="3.1.3.1" evidence="4"/>
<evidence type="ECO:0000256" key="3">
    <source>
        <dbReference type="SAM" id="MobiDB-lite"/>
    </source>
</evidence>
<dbReference type="GO" id="GO:0005509">
    <property type="term" value="F:calcium ion binding"/>
    <property type="evidence" value="ECO:0007669"/>
    <property type="project" value="InterPro"/>
</dbReference>
<accession>A0A6J4SUB5</accession>
<dbReference type="EMBL" id="CADCVU010000129">
    <property type="protein sequence ID" value="CAA9505366.1"/>
    <property type="molecule type" value="Genomic_DNA"/>
</dbReference>
<evidence type="ECO:0000256" key="1">
    <source>
        <dbReference type="ARBA" id="ARBA00004613"/>
    </source>
</evidence>
<feature type="non-terminal residue" evidence="4">
    <location>
        <position position="1"/>
    </location>
</feature>
<keyword evidence="2" id="KW-0964">Secreted</keyword>
<feature type="compositionally biased region" description="Basic and acidic residues" evidence="3">
    <location>
        <begin position="605"/>
        <end position="627"/>
    </location>
</feature>
<dbReference type="InterPro" id="IPR050557">
    <property type="entry name" value="RTX_toxin/Mannuronan_C5-epim"/>
</dbReference>
<evidence type="ECO:0000313" key="4">
    <source>
        <dbReference type="EMBL" id="CAA9505366.1"/>
    </source>
</evidence>
<feature type="compositionally biased region" description="Basic and acidic residues" evidence="3">
    <location>
        <begin position="376"/>
        <end position="393"/>
    </location>
</feature>
<sequence>ARVEAIDDEPSGFASSAWRPQEAMLPHEADRTIRQLNRFLRSPVPQAGGSRASLLNAVLTGDLADSQQRNETEWVVSLLEGGTFRGGRRVTNMLDPSSGTKDLDGLGCTGAERDRANPRLYTGVQDYEDYPGGAGDDTFYDPEDPARYDSGDWPRYDGLLDRAQRPFAVEGLKVPSYVAFGNHDNLVQGNERASQGIEQVATGCVKPLTGNPRGTGGRNPDDFPDGLPPFGDLLDPAKLLALPSSGKLLVPRDERRQFVDKAQSKRIYRTGRQRDQHGFAFVDAAERRASRDNASYYDFSPKPGIRNVIVDTVSEGGQTPQSSEGNIDDPQFRWLERTLAAARRRDELVFVFSHHAPSSSQGADVPDESSPPCSGARDEHGHDPNPGCDRDPRSSTPIRLGDDTIGLLHRFPNVVAYVAGHSHENAITPIKNGRGGGFWEIKSPAVADWTTHHRLLEVMDNRDGTLSLFGTLLDFDSPVRAPRSGTNASVFSANTLASVGRTLTYNDPQQGPDGSQGQREDRNVELLLRDPRRGGAGGAAPAKKPINGTAGDDELRGTSGDDVINCGAGNDRVFAGSGNDVVNCGPGNDEIHGGSGNDRLAGGEGNDRIFGDSGNDRVDGGPGRDEGFGASGTDTFLAVEERQQN</sequence>
<dbReference type="SUPFAM" id="SSF51120">
    <property type="entry name" value="beta-Roll"/>
    <property type="match status" value="1"/>
</dbReference>
<dbReference type="Gene3D" id="2.150.10.10">
    <property type="entry name" value="Serralysin-like metalloprotease, C-terminal"/>
    <property type="match status" value="2"/>
</dbReference>
<dbReference type="InterPro" id="IPR011049">
    <property type="entry name" value="Serralysin-like_metalloprot_C"/>
</dbReference>
<dbReference type="InterPro" id="IPR001343">
    <property type="entry name" value="Hemolysn_Ca-bd"/>
</dbReference>
<feature type="region of interest" description="Disordered" evidence="3">
    <location>
        <begin position="356"/>
        <end position="399"/>
    </location>
</feature>
<organism evidence="4">
    <name type="scientific">uncultured Solirubrobacterales bacterium</name>
    <dbReference type="NCBI Taxonomy" id="768556"/>
    <lineage>
        <taxon>Bacteria</taxon>
        <taxon>Bacillati</taxon>
        <taxon>Actinomycetota</taxon>
        <taxon>Thermoleophilia</taxon>
        <taxon>Solirubrobacterales</taxon>
        <taxon>environmental samples</taxon>
    </lineage>
</organism>
<feature type="region of interest" description="Disordered" evidence="3">
    <location>
        <begin position="590"/>
        <end position="645"/>
    </location>
</feature>
<comment type="subcellular location">
    <subcellularLocation>
        <location evidence="1">Secreted</location>
    </subcellularLocation>
</comment>
<protein>
    <submittedName>
        <fullName evidence="4">Alkaline phosphatase</fullName>
        <ecNumber evidence="4">3.1.3.1</ecNumber>
    </submittedName>
</protein>
<proteinExistence type="predicted"/>
<dbReference type="PANTHER" id="PTHR38340:SF1">
    <property type="entry name" value="S-LAYER PROTEIN"/>
    <property type="match status" value="1"/>
</dbReference>
<dbReference type="AlphaFoldDB" id="A0A6J4SUB5"/>
<dbReference type="InterPro" id="IPR029052">
    <property type="entry name" value="Metallo-depent_PP-like"/>
</dbReference>
<dbReference type="GO" id="GO:0005576">
    <property type="term" value="C:extracellular region"/>
    <property type="evidence" value="ECO:0007669"/>
    <property type="project" value="UniProtKB-SubCell"/>
</dbReference>
<dbReference type="GO" id="GO:0004035">
    <property type="term" value="F:alkaline phosphatase activity"/>
    <property type="evidence" value="ECO:0007669"/>
    <property type="project" value="UniProtKB-EC"/>
</dbReference>
<gene>
    <name evidence="4" type="ORF">AVDCRST_MAG45-1568</name>
</gene>
<dbReference type="PANTHER" id="PTHR38340">
    <property type="entry name" value="S-LAYER PROTEIN"/>
    <property type="match status" value="1"/>
</dbReference>
<dbReference type="PRINTS" id="PR00313">
    <property type="entry name" value="CABNDNGRPT"/>
</dbReference>
<dbReference type="Pfam" id="PF00353">
    <property type="entry name" value="HemolysinCabind"/>
    <property type="match status" value="2"/>
</dbReference>
<reference evidence="4" key="1">
    <citation type="submission" date="2020-02" db="EMBL/GenBank/DDBJ databases">
        <authorList>
            <person name="Meier V. D."/>
        </authorList>
    </citation>
    <scope>NUCLEOTIDE SEQUENCE</scope>
    <source>
        <strain evidence="4">AVDCRST_MAG45</strain>
    </source>
</reference>
<evidence type="ECO:0000256" key="2">
    <source>
        <dbReference type="ARBA" id="ARBA00022525"/>
    </source>
</evidence>
<name>A0A6J4SUB5_9ACTN</name>